<dbReference type="Gene3D" id="3.40.50.2300">
    <property type="match status" value="1"/>
</dbReference>
<evidence type="ECO:0000259" key="3">
    <source>
        <dbReference type="PROSITE" id="PS50930"/>
    </source>
</evidence>
<comment type="caution">
    <text evidence="4">The sequence shown here is derived from an EMBL/GenBank/DDBJ whole genome shotgun (WGS) entry which is preliminary data.</text>
</comment>
<dbReference type="InterPro" id="IPR046947">
    <property type="entry name" value="LytR-like"/>
</dbReference>
<dbReference type="GO" id="GO:0003677">
    <property type="term" value="F:DNA binding"/>
    <property type="evidence" value="ECO:0007669"/>
    <property type="project" value="InterPro"/>
</dbReference>
<dbReference type="AlphaFoldDB" id="A0A7K3WQ28"/>
<gene>
    <name evidence="4" type="ORF">G3O08_05695</name>
</gene>
<dbReference type="SMART" id="SM00850">
    <property type="entry name" value="LytTR"/>
    <property type="match status" value="1"/>
</dbReference>
<reference evidence="4 5" key="1">
    <citation type="submission" date="2020-02" db="EMBL/GenBank/DDBJ databases">
        <title>Out from the shadows clarifying the taxonomy of the family Cryomorphaceae and related taxa by utilizing the GTDB taxonomic framework.</title>
        <authorList>
            <person name="Bowman J.P."/>
        </authorList>
    </citation>
    <scope>NUCLEOTIDE SEQUENCE [LARGE SCALE GENOMIC DNA]</scope>
    <source>
        <strain evidence="4 5">QSSC 1-22</strain>
    </source>
</reference>
<dbReference type="Pfam" id="PF04397">
    <property type="entry name" value="LytTR"/>
    <property type="match status" value="1"/>
</dbReference>
<dbReference type="InterPro" id="IPR007492">
    <property type="entry name" value="LytTR_DNA-bd_dom"/>
</dbReference>
<proteinExistence type="predicted"/>
<evidence type="ECO:0000259" key="2">
    <source>
        <dbReference type="PROSITE" id="PS50110"/>
    </source>
</evidence>
<dbReference type="Pfam" id="PF00072">
    <property type="entry name" value="Response_reg"/>
    <property type="match status" value="1"/>
</dbReference>
<dbReference type="GO" id="GO:0000156">
    <property type="term" value="F:phosphorelay response regulator activity"/>
    <property type="evidence" value="ECO:0007669"/>
    <property type="project" value="InterPro"/>
</dbReference>
<evidence type="ECO:0000313" key="4">
    <source>
        <dbReference type="EMBL" id="NEN22992.1"/>
    </source>
</evidence>
<feature type="modified residue" description="4-aspartylphosphate" evidence="1">
    <location>
        <position position="55"/>
    </location>
</feature>
<dbReference type="SMART" id="SM00448">
    <property type="entry name" value="REC"/>
    <property type="match status" value="1"/>
</dbReference>
<feature type="domain" description="HTH LytTR-type" evidence="3">
    <location>
        <begin position="147"/>
        <end position="254"/>
    </location>
</feature>
<dbReference type="EMBL" id="JAAGVY010000007">
    <property type="protein sequence ID" value="NEN22992.1"/>
    <property type="molecule type" value="Genomic_DNA"/>
</dbReference>
<sequence>MMKILILEDELPASERIKKLILEIEPDGEIAGVLDSIKSATAFLKENSPDVIISDVELADGLCFEIFMEINTAIPIIFTTAYNQYAIRAFEANAIDYLLKPVNRKDLAKSFERLRERMGLTRDKVDFRAIANAIDKKELLQTKRYLVKYGTNMFVVSPNEAAYFHSIQKSTFMVSTKGKSYPLDESLSSVESDLNPLTFFRINRNLIVNISSIESMKSFSKGRVQLNLIPEFDNEKFCIVSSERAPQFRKWLKGELND</sequence>
<accession>A0A7K3WQ28</accession>
<dbReference type="PANTHER" id="PTHR37299">
    <property type="entry name" value="TRANSCRIPTIONAL REGULATOR-RELATED"/>
    <property type="match status" value="1"/>
</dbReference>
<dbReference type="PROSITE" id="PS50110">
    <property type="entry name" value="RESPONSE_REGULATORY"/>
    <property type="match status" value="1"/>
</dbReference>
<feature type="domain" description="Response regulatory" evidence="2">
    <location>
        <begin position="3"/>
        <end position="115"/>
    </location>
</feature>
<dbReference type="PANTHER" id="PTHR37299:SF1">
    <property type="entry name" value="STAGE 0 SPORULATION PROTEIN A HOMOLOG"/>
    <property type="match status" value="1"/>
</dbReference>
<keyword evidence="5" id="KW-1185">Reference proteome</keyword>
<keyword evidence="1" id="KW-0597">Phosphoprotein</keyword>
<dbReference type="Proteomes" id="UP000486602">
    <property type="component" value="Unassembled WGS sequence"/>
</dbReference>
<dbReference type="InterPro" id="IPR011006">
    <property type="entry name" value="CheY-like_superfamily"/>
</dbReference>
<protein>
    <submittedName>
        <fullName evidence="4">Response regulator transcription factor</fullName>
    </submittedName>
</protein>
<dbReference type="SUPFAM" id="SSF52172">
    <property type="entry name" value="CheY-like"/>
    <property type="match status" value="1"/>
</dbReference>
<name>A0A7K3WQ28_9FLAO</name>
<evidence type="ECO:0000313" key="5">
    <source>
        <dbReference type="Proteomes" id="UP000486602"/>
    </source>
</evidence>
<dbReference type="PROSITE" id="PS50930">
    <property type="entry name" value="HTH_LYTTR"/>
    <property type="match status" value="1"/>
</dbReference>
<evidence type="ECO:0000256" key="1">
    <source>
        <dbReference type="PROSITE-ProRule" id="PRU00169"/>
    </source>
</evidence>
<dbReference type="InterPro" id="IPR001789">
    <property type="entry name" value="Sig_transdc_resp-reg_receiver"/>
</dbReference>
<dbReference type="Gene3D" id="2.40.50.1020">
    <property type="entry name" value="LytTr DNA-binding domain"/>
    <property type="match status" value="1"/>
</dbReference>
<organism evidence="4 5">
    <name type="scientific">Cryomorpha ignava</name>
    <dbReference type="NCBI Taxonomy" id="101383"/>
    <lineage>
        <taxon>Bacteria</taxon>
        <taxon>Pseudomonadati</taxon>
        <taxon>Bacteroidota</taxon>
        <taxon>Flavobacteriia</taxon>
        <taxon>Flavobacteriales</taxon>
        <taxon>Cryomorphaceae</taxon>
        <taxon>Cryomorpha</taxon>
    </lineage>
</organism>